<comment type="caution">
    <text evidence="2">The sequence shown here is derived from an EMBL/GenBank/DDBJ whole genome shotgun (WGS) entry which is preliminary data.</text>
</comment>
<dbReference type="Proteomes" id="UP000309174">
    <property type="component" value="Unassembled WGS sequence"/>
</dbReference>
<keyword evidence="1" id="KW-0732">Signal</keyword>
<name>A0A5C4J842_9ACTN</name>
<evidence type="ECO:0000313" key="3">
    <source>
        <dbReference type="Proteomes" id="UP000309174"/>
    </source>
</evidence>
<dbReference type="EMBL" id="VCKW01000123">
    <property type="protein sequence ID" value="TMQ95078.1"/>
    <property type="molecule type" value="Genomic_DNA"/>
</dbReference>
<feature type="chain" id="PRO_5023073356" description="Secreted protein" evidence="1">
    <location>
        <begin position="22"/>
        <end position="89"/>
    </location>
</feature>
<accession>A0A5C4J842</accession>
<proteinExistence type="predicted"/>
<dbReference type="RefSeq" id="WP_138647222.1">
    <property type="nucleotide sequence ID" value="NZ_VCKW01000123.1"/>
</dbReference>
<feature type="signal peptide" evidence="1">
    <location>
        <begin position="1"/>
        <end position="21"/>
    </location>
</feature>
<dbReference type="AlphaFoldDB" id="A0A5C4J842"/>
<evidence type="ECO:0008006" key="4">
    <source>
        <dbReference type="Google" id="ProtNLM"/>
    </source>
</evidence>
<sequence>MSGAVLMAVVALSAPPTSADAAGPPSEPSRCLTLPLMPKGFYKIADGYFGCDVCSMDGDYGIAHGHWPDYRGVLHFIGMDVYDALYVYP</sequence>
<reference evidence="2 3" key="1">
    <citation type="submission" date="2019-05" db="EMBL/GenBank/DDBJ databases">
        <title>Draft genome sequence of Actinomadura sp. 14C53.</title>
        <authorList>
            <person name="Saricaoglu S."/>
            <person name="Isik K."/>
        </authorList>
    </citation>
    <scope>NUCLEOTIDE SEQUENCE [LARGE SCALE GENOMIC DNA]</scope>
    <source>
        <strain evidence="2 3">14C53</strain>
    </source>
</reference>
<organism evidence="2 3">
    <name type="scientific">Actinomadura soli</name>
    <dbReference type="NCBI Taxonomy" id="2508997"/>
    <lineage>
        <taxon>Bacteria</taxon>
        <taxon>Bacillati</taxon>
        <taxon>Actinomycetota</taxon>
        <taxon>Actinomycetes</taxon>
        <taxon>Streptosporangiales</taxon>
        <taxon>Thermomonosporaceae</taxon>
        <taxon>Actinomadura</taxon>
    </lineage>
</organism>
<evidence type="ECO:0000256" key="1">
    <source>
        <dbReference type="SAM" id="SignalP"/>
    </source>
</evidence>
<gene>
    <name evidence="2" type="ORF">ETD83_23015</name>
</gene>
<evidence type="ECO:0000313" key="2">
    <source>
        <dbReference type="EMBL" id="TMQ95078.1"/>
    </source>
</evidence>
<protein>
    <recommendedName>
        <fullName evidence="4">Secreted protein</fullName>
    </recommendedName>
</protein>
<keyword evidence="3" id="KW-1185">Reference proteome</keyword>